<dbReference type="Proteomes" id="UP000629468">
    <property type="component" value="Unassembled WGS sequence"/>
</dbReference>
<dbReference type="Pfam" id="PF01336">
    <property type="entry name" value="tRNA_anti-codon"/>
    <property type="match status" value="1"/>
</dbReference>
<dbReference type="GO" id="GO:0005739">
    <property type="term" value="C:mitochondrion"/>
    <property type="evidence" value="ECO:0007669"/>
    <property type="project" value="TreeGrafter"/>
</dbReference>
<evidence type="ECO:0000256" key="6">
    <source>
        <dbReference type="ARBA" id="ARBA00022917"/>
    </source>
</evidence>
<keyword evidence="6" id="KW-0648">Protein biosynthesis</keyword>
<dbReference type="InterPro" id="IPR004365">
    <property type="entry name" value="NA-bd_OB_tRNA"/>
</dbReference>
<keyword evidence="3" id="KW-0436">Ligase</keyword>
<dbReference type="CDD" id="cd04318">
    <property type="entry name" value="EcAsnRS_like_N"/>
    <property type="match status" value="1"/>
</dbReference>
<dbReference type="PANTHER" id="PTHR22594">
    <property type="entry name" value="ASPARTYL/LYSYL-TRNA SYNTHETASE"/>
    <property type="match status" value="1"/>
</dbReference>
<dbReference type="NCBIfam" id="NF003037">
    <property type="entry name" value="PRK03932.1"/>
    <property type="match status" value="1"/>
</dbReference>
<reference evidence="9 10" key="1">
    <citation type="journal article" name="Sci. Rep.">
        <title>Telomere-to-telomere assembled and centromere annotated genomes of the two main subspecies of the button mushroom Agaricus bisporus reveal especially polymorphic chromosome ends.</title>
        <authorList>
            <person name="Sonnenberg A.S.M."/>
            <person name="Sedaghat-Telgerd N."/>
            <person name="Lavrijssen B."/>
            <person name="Ohm R.A."/>
            <person name="Hendrickx P.M."/>
            <person name="Scholtmeijer K."/>
            <person name="Baars J.J.P."/>
            <person name="van Peer A."/>
        </authorList>
    </citation>
    <scope>NUCLEOTIDE SEQUENCE [LARGE SCALE GENOMIC DNA]</scope>
    <source>
        <strain evidence="9 10">H119_p4</strain>
    </source>
</reference>
<name>A0A8H7KGH0_AGABI</name>
<dbReference type="InterPro" id="IPR045864">
    <property type="entry name" value="aa-tRNA-synth_II/BPL/LPL"/>
</dbReference>
<dbReference type="InterPro" id="IPR002312">
    <property type="entry name" value="Asp/Asn-tRNA-synth_IIb"/>
</dbReference>
<evidence type="ECO:0000256" key="4">
    <source>
        <dbReference type="ARBA" id="ARBA00022741"/>
    </source>
</evidence>
<evidence type="ECO:0000256" key="3">
    <source>
        <dbReference type="ARBA" id="ARBA00022598"/>
    </source>
</evidence>
<keyword evidence="7" id="KW-0030">Aminoacyl-tRNA synthetase</keyword>
<dbReference type="EC" id="6.1.1.22" evidence="2"/>
<accession>A0A8H7KGH0</accession>
<gene>
    <name evidence="9" type="ORF">Agabi119p4_5428</name>
</gene>
<dbReference type="NCBIfam" id="TIGR00457">
    <property type="entry name" value="asnS"/>
    <property type="match status" value="1"/>
</dbReference>
<keyword evidence="4" id="KW-0547">Nucleotide-binding</keyword>
<dbReference type="InterPro" id="IPR004522">
    <property type="entry name" value="Asn-tRNA-ligase"/>
</dbReference>
<evidence type="ECO:0000313" key="9">
    <source>
        <dbReference type="EMBL" id="KAF7773261.1"/>
    </source>
</evidence>
<keyword evidence="5" id="KW-0067">ATP-binding</keyword>
<dbReference type="PROSITE" id="PS50862">
    <property type="entry name" value="AA_TRNA_LIGASE_II"/>
    <property type="match status" value="1"/>
</dbReference>
<dbReference type="AlphaFoldDB" id="A0A8H7KGH0"/>
<dbReference type="PANTHER" id="PTHR22594:SF34">
    <property type="entry name" value="ASPARAGINE--TRNA LIGASE, MITOCHONDRIAL-RELATED"/>
    <property type="match status" value="1"/>
</dbReference>
<evidence type="ECO:0000256" key="2">
    <source>
        <dbReference type="ARBA" id="ARBA00012816"/>
    </source>
</evidence>
<dbReference type="Gene3D" id="3.30.930.10">
    <property type="entry name" value="Bira Bifunctional Protein, Domain 2"/>
    <property type="match status" value="1"/>
</dbReference>
<feature type="domain" description="Aminoacyl-transfer RNA synthetases class-II family profile" evidence="8">
    <location>
        <begin position="157"/>
        <end position="482"/>
    </location>
</feature>
<evidence type="ECO:0000259" key="8">
    <source>
        <dbReference type="PROSITE" id="PS50862"/>
    </source>
</evidence>
<dbReference type="GO" id="GO:0006421">
    <property type="term" value="P:asparaginyl-tRNA aminoacylation"/>
    <property type="evidence" value="ECO:0007669"/>
    <property type="project" value="InterPro"/>
</dbReference>
<comment type="similarity">
    <text evidence="1">Belongs to the class-II aminoacyl-tRNA synthetase family.</text>
</comment>
<evidence type="ECO:0000313" key="10">
    <source>
        <dbReference type="Proteomes" id="UP000629468"/>
    </source>
</evidence>
<evidence type="ECO:0000256" key="1">
    <source>
        <dbReference type="ARBA" id="ARBA00008226"/>
    </source>
</evidence>
<sequence length="506" mass="56788">MLLRRLYSTAAHPARFKLPPTIKQVLSANGSESSTTSVTGWIKSIRKQKNITFAVVSDGTTPEGLQAVVSKERGTSPEMLKRLTNGTAVRLTGNLIQSPGRGQEWELVIQEGDKNAIEILGDCDIDTYPIQKKSLSIEYLRDNAYLRARTGQIAAMLRLRDSISKNLSRHFESQGFTCTHTPIITASDCEGAGEAFRISPIQPTTPSLSKTDASSDANTPIEFFSRPAYLTVSHQLHLESFTTALSRVYTLSPCFRAERSMTGRHLAEFWMLEAEWNLATRCDSIEEICAFVEGLIRTSVDHDSQDVKALWAEKGMEVEEFKMFRAAFDNAQPWRRLTYTNAVEALSTAYVNGHPFEFKPVWGESLSSEHERWLAEVYVGGPVFVTDYPIKLKPFYMRVNEDGKTVACFDLIVPHVGELVGGSVREERWDVLSKRMAEHGLLPHPDQNEDATTDSTYQWYLDLRKYGGAPHAGFGLGFERLVSWVGGIDNVRECIGMPRWTGRMIM</sequence>
<organism evidence="9 10">
    <name type="scientific">Agaricus bisporus var. burnettii</name>
    <dbReference type="NCBI Taxonomy" id="192524"/>
    <lineage>
        <taxon>Eukaryota</taxon>
        <taxon>Fungi</taxon>
        <taxon>Dikarya</taxon>
        <taxon>Basidiomycota</taxon>
        <taxon>Agaricomycotina</taxon>
        <taxon>Agaricomycetes</taxon>
        <taxon>Agaricomycetidae</taxon>
        <taxon>Agaricales</taxon>
        <taxon>Agaricineae</taxon>
        <taxon>Agaricaceae</taxon>
        <taxon>Agaricus</taxon>
    </lineage>
</organism>
<dbReference type="GO" id="GO:0004816">
    <property type="term" value="F:asparagine-tRNA ligase activity"/>
    <property type="evidence" value="ECO:0007669"/>
    <property type="project" value="UniProtKB-EC"/>
</dbReference>
<dbReference type="PRINTS" id="PR01042">
    <property type="entry name" value="TRNASYNTHASP"/>
</dbReference>
<comment type="caution">
    <text evidence="9">The sequence shown here is derived from an EMBL/GenBank/DDBJ whole genome shotgun (WGS) entry which is preliminary data.</text>
</comment>
<evidence type="ECO:0000256" key="7">
    <source>
        <dbReference type="ARBA" id="ARBA00023146"/>
    </source>
</evidence>
<dbReference type="GO" id="GO:0003676">
    <property type="term" value="F:nucleic acid binding"/>
    <property type="evidence" value="ECO:0007669"/>
    <property type="project" value="InterPro"/>
</dbReference>
<dbReference type="GO" id="GO:0005524">
    <property type="term" value="F:ATP binding"/>
    <property type="evidence" value="ECO:0007669"/>
    <property type="project" value="UniProtKB-KW"/>
</dbReference>
<proteinExistence type="inferred from homology"/>
<dbReference type="InterPro" id="IPR004364">
    <property type="entry name" value="Aa-tRNA-synt_II"/>
</dbReference>
<dbReference type="SUPFAM" id="SSF50249">
    <property type="entry name" value="Nucleic acid-binding proteins"/>
    <property type="match status" value="1"/>
</dbReference>
<dbReference type="SUPFAM" id="SSF55681">
    <property type="entry name" value="Class II aaRS and biotin synthetases"/>
    <property type="match status" value="1"/>
</dbReference>
<dbReference type="InterPro" id="IPR012340">
    <property type="entry name" value="NA-bd_OB-fold"/>
</dbReference>
<evidence type="ECO:0000256" key="5">
    <source>
        <dbReference type="ARBA" id="ARBA00022840"/>
    </source>
</evidence>
<dbReference type="Gene3D" id="2.40.50.140">
    <property type="entry name" value="Nucleic acid-binding proteins"/>
    <property type="match status" value="1"/>
</dbReference>
<dbReference type="InterPro" id="IPR006195">
    <property type="entry name" value="aa-tRNA-synth_II"/>
</dbReference>
<protein>
    <recommendedName>
        <fullName evidence="2">asparagine--tRNA ligase</fullName>
        <ecNumber evidence="2">6.1.1.22</ecNumber>
    </recommendedName>
</protein>
<dbReference type="EMBL" id="JABXXO010000007">
    <property type="protein sequence ID" value="KAF7773261.1"/>
    <property type="molecule type" value="Genomic_DNA"/>
</dbReference>
<dbReference type="Pfam" id="PF00152">
    <property type="entry name" value="tRNA-synt_2"/>
    <property type="match status" value="1"/>
</dbReference>